<gene>
    <name evidence="1" type="ORF">QR680_011808</name>
</gene>
<keyword evidence="2" id="KW-1185">Reference proteome</keyword>
<name>A0AA39HZV3_9BILA</name>
<evidence type="ECO:0000313" key="1">
    <source>
        <dbReference type="EMBL" id="KAK0415177.1"/>
    </source>
</evidence>
<protein>
    <submittedName>
        <fullName evidence="1">Uncharacterized protein</fullName>
    </submittedName>
</protein>
<sequence>MSFMLGFLGEYTNRYLSVAGISRGHSDDTYVHDKKLHPILEACAIFEEQNAEVLKKQVCFLKAQFTYDCYRQVVDTVYETQDGGALPEPYGRLVALMAIASETSIVIFKQNEGAAASLHSQNIEFANEYFQQRIRSDGQGFWPGENSTGLSFEVAFKQDSLSVAESDVFESTARLKTTSNSTQSRQSLLNFLPVIVSKGAKYPKRRAVDVRMATPPVTLTIGEVICSRSVRYTLERKLGDGRFGCVYEVKTARRGSQ</sequence>
<dbReference type="Proteomes" id="UP001175271">
    <property type="component" value="Unassembled WGS sequence"/>
</dbReference>
<dbReference type="AlphaFoldDB" id="A0AA39HZV3"/>
<reference evidence="1" key="1">
    <citation type="submission" date="2023-06" db="EMBL/GenBank/DDBJ databases">
        <title>Genomic analysis of the entomopathogenic nematode Steinernema hermaphroditum.</title>
        <authorList>
            <person name="Schwarz E.M."/>
            <person name="Heppert J.K."/>
            <person name="Baniya A."/>
            <person name="Schwartz H.T."/>
            <person name="Tan C.-H."/>
            <person name="Antoshechkin I."/>
            <person name="Sternberg P.W."/>
            <person name="Goodrich-Blair H."/>
            <person name="Dillman A.R."/>
        </authorList>
    </citation>
    <scope>NUCLEOTIDE SEQUENCE</scope>
    <source>
        <strain evidence="1">PS9179</strain>
        <tissue evidence="1">Whole animal</tissue>
    </source>
</reference>
<proteinExistence type="predicted"/>
<organism evidence="1 2">
    <name type="scientific">Steinernema hermaphroditum</name>
    <dbReference type="NCBI Taxonomy" id="289476"/>
    <lineage>
        <taxon>Eukaryota</taxon>
        <taxon>Metazoa</taxon>
        <taxon>Ecdysozoa</taxon>
        <taxon>Nematoda</taxon>
        <taxon>Chromadorea</taxon>
        <taxon>Rhabditida</taxon>
        <taxon>Tylenchina</taxon>
        <taxon>Panagrolaimomorpha</taxon>
        <taxon>Strongyloidoidea</taxon>
        <taxon>Steinernematidae</taxon>
        <taxon>Steinernema</taxon>
    </lineage>
</organism>
<comment type="caution">
    <text evidence="1">The sequence shown here is derived from an EMBL/GenBank/DDBJ whole genome shotgun (WGS) entry which is preliminary data.</text>
</comment>
<evidence type="ECO:0000313" key="2">
    <source>
        <dbReference type="Proteomes" id="UP001175271"/>
    </source>
</evidence>
<accession>A0AA39HZV3</accession>
<dbReference type="EMBL" id="JAUCMV010000002">
    <property type="protein sequence ID" value="KAK0415177.1"/>
    <property type="molecule type" value="Genomic_DNA"/>
</dbReference>